<dbReference type="CDD" id="cd17319">
    <property type="entry name" value="MFS_ExuT_GudP_like"/>
    <property type="match status" value="1"/>
</dbReference>
<keyword evidence="5 8" id="KW-1133">Transmembrane helix</keyword>
<evidence type="ECO:0000313" key="10">
    <source>
        <dbReference type="EMBL" id="VDR29609.1"/>
    </source>
</evidence>
<feature type="transmembrane region" description="Helical" evidence="8">
    <location>
        <begin position="249"/>
        <end position="270"/>
    </location>
</feature>
<feature type="transmembrane region" description="Helical" evidence="8">
    <location>
        <begin position="112"/>
        <end position="136"/>
    </location>
</feature>
<dbReference type="InterPro" id="IPR011701">
    <property type="entry name" value="MFS"/>
</dbReference>
<keyword evidence="2" id="KW-0813">Transport</keyword>
<dbReference type="EMBL" id="LR131271">
    <property type="protein sequence ID" value="VDR29609.1"/>
    <property type="molecule type" value="Genomic_DNA"/>
</dbReference>
<dbReference type="KEGG" id="rtg:NCTC13098_06019"/>
<gene>
    <name evidence="10" type="primary">rhmT_6</name>
    <name evidence="10" type="ORF">NCTC13098_06019</name>
</gene>
<dbReference type="InterPro" id="IPR020846">
    <property type="entry name" value="MFS_dom"/>
</dbReference>
<dbReference type="PANTHER" id="PTHR43791:SF30">
    <property type="entry name" value="INNER MEMBRANE TRANSPORT PROTEIN RHMT"/>
    <property type="match status" value="1"/>
</dbReference>
<feature type="compositionally biased region" description="Polar residues" evidence="7">
    <location>
        <begin position="449"/>
        <end position="461"/>
    </location>
</feature>
<evidence type="ECO:0000259" key="9">
    <source>
        <dbReference type="PROSITE" id="PS50850"/>
    </source>
</evidence>
<dbReference type="Pfam" id="PF07690">
    <property type="entry name" value="MFS_1"/>
    <property type="match status" value="1"/>
</dbReference>
<evidence type="ECO:0000256" key="8">
    <source>
        <dbReference type="SAM" id="Phobius"/>
    </source>
</evidence>
<comment type="subcellular location">
    <subcellularLocation>
        <location evidence="1">Membrane</location>
        <topology evidence="1">Multi-pass membrane protein</topology>
    </subcellularLocation>
</comment>
<feature type="transmembrane region" description="Helical" evidence="8">
    <location>
        <begin position="316"/>
        <end position="335"/>
    </location>
</feature>
<evidence type="ECO:0000256" key="2">
    <source>
        <dbReference type="ARBA" id="ARBA00022448"/>
    </source>
</evidence>
<name>A0A3P8J5R7_RAOTE</name>
<feature type="transmembrane region" description="Helical" evidence="8">
    <location>
        <begin position="406"/>
        <end position="427"/>
    </location>
</feature>
<feature type="transmembrane region" description="Helical" evidence="8">
    <location>
        <begin position="18"/>
        <end position="34"/>
    </location>
</feature>
<feature type="transmembrane region" description="Helical" evidence="8">
    <location>
        <begin position="341"/>
        <end position="360"/>
    </location>
</feature>
<feature type="transmembrane region" description="Helical" evidence="8">
    <location>
        <begin position="86"/>
        <end position="106"/>
    </location>
</feature>
<keyword evidence="6 8" id="KW-0472">Membrane</keyword>
<dbReference type="PROSITE" id="PS50850">
    <property type="entry name" value="MFS"/>
    <property type="match status" value="1"/>
</dbReference>
<accession>A0A3P8J5R7</accession>
<keyword evidence="4 8" id="KW-0812">Transmembrane</keyword>
<evidence type="ECO:0000256" key="5">
    <source>
        <dbReference type="ARBA" id="ARBA00022989"/>
    </source>
</evidence>
<dbReference type="Proteomes" id="UP000274346">
    <property type="component" value="Chromosome"/>
</dbReference>
<keyword evidence="3" id="KW-1003">Cell membrane</keyword>
<feature type="region of interest" description="Disordered" evidence="7">
    <location>
        <begin position="438"/>
        <end position="461"/>
    </location>
</feature>
<feature type="domain" description="Major facilitator superfamily (MFS) profile" evidence="9">
    <location>
        <begin position="21"/>
        <end position="431"/>
    </location>
</feature>
<dbReference type="Gene3D" id="1.20.1250.20">
    <property type="entry name" value="MFS general substrate transporter like domains"/>
    <property type="match status" value="2"/>
</dbReference>
<dbReference type="FunFam" id="1.20.1250.20:FF:000018">
    <property type="entry name" value="MFS transporter permease"/>
    <property type="match status" value="1"/>
</dbReference>
<feature type="transmembrane region" description="Helical" evidence="8">
    <location>
        <begin position="148"/>
        <end position="170"/>
    </location>
</feature>
<evidence type="ECO:0000256" key="3">
    <source>
        <dbReference type="ARBA" id="ARBA00022475"/>
    </source>
</evidence>
<dbReference type="PANTHER" id="PTHR43791">
    <property type="entry name" value="PERMEASE-RELATED"/>
    <property type="match status" value="1"/>
</dbReference>
<dbReference type="InterPro" id="IPR036259">
    <property type="entry name" value="MFS_trans_sf"/>
</dbReference>
<evidence type="ECO:0000256" key="4">
    <source>
        <dbReference type="ARBA" id="ARBA00022692"/>
    </source>
</evidence>
<reference evidence="10 11" key="1">
    <citation type="submission" date="2018-12" db="EMBL/GenBank/DDBJ databases">
        <authorList>
            <consortium name="Pathogen Informatics"/>
        </authorList>
    </citation>
    <scope>NUCLEOTIDE SEQUENCE [LARGE SCALE GENOMIC DNA]</scope>
    <source>
        <strain evidence="10 11">NCTC13098</strain>
    </source>
</reference>
<sequence length="461" mass="49718">MSQSDNEKIVNSAVKKSIIRLLPFLALMYVMAYLDRANIGFAKDAFQVDTGLSNAAYAFGAGVFFIGYALFEVPSNILLYKVGARLWLSRIMVTWGLISAAMMFAHDEKTFIILRFLLGASEAGFMPGVMLYLTFWFPLNIRAKVAGYFWFGPPIAFILGGPVSGGLLTIHDLWGLHNWQLMFLTEGLLAALVGVVAFFYLDDKPSDRRCSFLTAEEKRALSAVMDKEEQTKTSHGPQGILKALCDPRVLYLCLICFTIQVGSYGIAFFLPSQVAALSGQGVGFIVGVLSGIPWLCALFAAWYIPHLSTKLKERRWISTITLLFGGLGVALSGMLAGTPVWAFIALCIGCAGLLAVQPIYWTFPTSYLGGAAAASGIALINSLGNLGGFVAPNIRVWAENTFDSNIAGLCLLGGIAIIGAIMLAGIFRIGIRRDLDSPTPEKSHGKETSGATTRVTSGTVD</sequence>
<protein>
    <submittedName>
        <fullName evidence="10">Inner membrane transport protein RhmT</fullName>
    </submittedName>
</protein>
<organism evidence="10 11">
    <name type="scientific">Raoultella terrigena</name>
    <name type="common">Klebsiella terrigena</name>
    <dbReference type="NCBI Taxonomy" id="577"/>
    <lineage>
        <taxon>Bacteria</taxon>
        <taxon>Pseudomonadati</taxon>
        <taxon>Pseudomonadota</taxon>
        <taxon>Gammaproteobacteria</taxon>
        <taxon>Enterobacterales</taxon>
        <taxon>Enterobacteriaceae</taxon>
        <taxon>Klebsiella/Raoultella group</taxon>
        <taxon>Raoultella</taxon>
    </lineage>
</organism>
<feature type="transmembrane region" description="Helical" evidence="8">
    <location>
        <begin position="54"/>
        <end position="74"/>
    </location>
</feature>
<dbReference type="SUPFAM" id="SSF103473">
    <property type="entry name" value="MFS general substrate transporter"/>
    <property type="match status" value="1"/>
</dbReference>
<evidence type="ECO:0000256" key="6">
    <source>
        <dbReference type="ARBA" id="ARBA00023136"/>
    </source>
</evidence>
<dbReference type="GO" id="GO:0022857">
    <property type="term" value="F:transmembrane transporter activity"/>
    <property type="evidence" value="ECO:0007669"/>
    <property type="project" value="InterPro"/>
</dbReference>
<dbReference type="GO" id="GO:0005886">
    <property type="term" value="C:plasma membrane"/>
    <property type="evidence" value="ECO:0007669"/>
    <property type="project" value="TreeGrafter"/>
</dbReference>
<proteinExistence type="predicted"/>
<evidence type="ECO:0000256" key="1">
    <source>
        <dbReference type="ARBA" id="ARBA00004141"/>
    </source>
</evidence>
<evidence type="ECO:0000313" key="11">
    <source>
        <dbReference type="Proteomes" id="UP000274346"/>
    </source>
</evidence>
<dbReference type="AlphaFoldDB" id="A0A3P8J5R7"/>
<feature type="transmembrane region" description="Helical" evidence="8">
    <location>
        <begin position="182"/>
        <end position="201"/>
    </location>
</feature>
<feature type="transmembrane region" description="Helical" evidence="8">
    <location>
        <begin position="367"/>
        <end position="386"/>
    </location>
</feature>
<evidence type="ECO:0000256" key="7">
    <source>
        <dbReference type="SAM" id="MobiDB-lite"/>
    </source>
</evidence>
<feature type="transmembrane region" description="Helical" evidence="8">
    <location>
        <begin position="282"/>
        <end position="304"/>
    </location>
</feature>
<feature type="compositionally biased region" description="Basic and acidic residues" evidence="7">
    <location>
        <begin position="438"/>
        <end position="447"/>
    </location>
</feature>